<keyword evidence="3" id="KW-0378">Hydrolase</keyword>
<keyword evidence="12" id="KW-1185">Reference proteome</keyword>
<proteinExistence type="predicted"/>
<evidence type="ECO:0000256" key="9">
    <source>
        <dbReference type="SAM" id="MobiDB-lite"/>
    </source>
</evidence>
<dbReference type="Gene3D" id="3.40.390.10">
    <property type="entry name" value="Collagenase (Catalytic Domain)"/>
    <property type="match status" value="2"/>
</dbReference>
<name>A0ABP1PNL1_9HEXA</name>
<protein>
    <recommendedName>
        <fullName evidence="10">Peptidase M12B domain-containing protein</fullName>
    </recommendedName>
</protein>
<dbReference type="EMBL" id="CAXLJM020000004">
    <property type="protein sequence ID" value="CAL8069888.1"/>
    <property type="molecule type" value="Genomic_DNA"/>
</dbReference>
<dbReference type="Pfam" id="PF17771">
    <property type="entry name" value="ADAMTS_CR_2"/>
    <property type="match status" value="2"/>
</dbReference>
<sequence length="1050" mass="117045">MVLIKTNITSSFCRIGLKWLVISELIGLLFVIAQSSSFVIDVKVAAEEAFDVDSQNLAEYENVELIFLTPVNGARLQEHDYHIINISIPTKKSAYTMHLNKPDDLFHAEDLRLNESQAEELRCIYSGTITSGSGEKAGIASLSSCHHKIGFEGLWFLENEHFHITPEFEIDQHDSSQNHFHRSQRSTARINHKLKHKIKSQKTATAESAEAYVRHDTKKPTQKQLKEAREEMLKNQESLEDEDDDDDDDKSGQPASKIATTLIDCDSTDPNCIEETDPQATLAARKQVFRGRKPGRRSAKKVIELGMFTDDRFWRKWAVMHPKDTETKINQYVLALVNNMNYLYNQPSMKEKISFRLVHVGIQKETPSGLRPTAFADNYLDSFCAYAAAKNKKGIVWDHAMMLTGHDLLDDRGSPSNIGIAFTSVMCLRTLSCSLIEFRNGFESAFTAAHEIGHSLGMEHDGDFMNKNCHTSKFLMAPAAEPGQRNWSPCSNQNLINFLKTGDPRPNSKDKNYIPKCLKKRGSKRSPIKYKTGEFPGQKFDMNQQCNLAFGKGYKPHITAVHPFNNICFMLYCEGPLKRISEAHPALEGTACGEGAKEGLILLPDNQYYIKPAMTHSKLSPKHLTKRSINDESKPKVAHKAFKVNSDQSPFKAGKIDAVLIPSQEEINQALAKFTTDIDSLEDEVVEDLSPAQNEIDNESADINEAFLEENDCVGSTCNSLPPYPVAFANKKKNPNKAFQAQSSSTPTRVVEIAVFIDSKLYSIWQGRYPKDTMTSMNQYVLAVINNMNSLYKQPSMTEKISFRLVHVEVQTKRPSYMKEHNGAATKYLKSFCQYAAEKNQYGGLWDHALLLTGWDLAEGGSSATAGIAWFSTMCINSLSCSLIEGSSFGSTFITAHEIGHSLGMDHDGQTPRNTNCDANSYLMSPTTGGGKTDWSKCSIQNFKDFVGKGYMGNPAPRCITKKGSKAGSPIKFSSVKLPGQQFDAKTQCEAECKACKPYTTTAAPYNNICHLLFCQEPSTGYYSLIRSTHPALEGTTCARGKTCHFGSCQ</sequence>
<feature type="binding site" evidence="8">
    <location>
        <position position="901"/>
    </location>
    <ligand>
        <name>Zn(2+)</name>
        <dbReference type="ChEBI" id="CHEBI:29105"/>
        <note>catalytic</note>
    </ligand>
</feature>
<dbReference type="SUPFAM" id="SSF55486">
    <property type="entry name" value="Metalloproteases ('zincins'), catalytic domain"/>
    <property type="match status" value="2"/>
</dbReference>
<feature type="binding site" evidence="8">
    <location>
        <position position="454"/>
    </location>
    <ligand>
        <name>Zn(2+)</name>
        <dbReference type="ChEBI" id="CHEBI:29105"/>
        <note>catalytic</note>
    </ligand>
</feature>
<keyword evidence="2 8" id="KW-0479">Metal-binding</keyword>
<feature type="compositionally biased region" description="Basic and acidic residues" evidence="9">
    <location>
        <begin position="212"/>
        <end position="234"/>
    </location>
</feature>
<keyword evidence="5" id="KW-0482">Metalloprotease</keyword>
<feature type="region of interest" description="Disordered" evidence="9">
    <location>
        <begin position="195"/>
        <end position="255"/>
    </location>
</feature>
<feature type="domain" description="Peptidase M12B" evidence="10">
    <location>
        <begin position="301"/>
        <end position="505"/>
    </location>
</feature>
<feature type="binding site" evidence="8">
    <location>
        <position position="460"/>
    </location>
    <ligand>
        <name>Zn(2+)</name>
        <dbReference type="ChEBI" id="CHEBI:29105"/>
        <note>catalytic</note>
    </ligand>
</feature>
<dbReference type="Pfam" id="PF01421">
    <property type="entry name" value="Reprolysin"/>
    <property type="match status" value="2"/>
</dbReference>
<evidence type="ECO:0000256" key="2">
    <source>
        <dbReference type="ARBA" id="ARBA00022723"/>
    </source>
</evidence>
<organism evidence="11 12">
    <name type="scientific">Orchesella dallaii</name>
    <dbReference type="NCBI Taxonomy" id="48710"/>
    <lineage>
        <taxon>Eukaryota</taxon>
        <taxon>Metazoa</taxon>
        <taxon>Ecdysozoa</taxon>
        <taxon>Arthropoda</taxon>
        <taxon>Hexapoda</taxon>
        <taxon>Collembola</taxon>
        <taxon>Entomobryomorpha</taxon>
        <taxon>Entomobryoidea</taxon>
        <taxon>Orchesellidae</taxon>
        <taxon>Orchesellinae</taxon>
        <taxon>Orchesella</taxon>
    </lineage>
</organism>
<evidence type="ECO:0000256" key="8">
    <source>
        <dbReference type="PROSITE-ProRule" id="PRU00276"/>
    </source>
</evidence>
<evidence type="ECO:0000313" key="11">
    <source>
        <dbReference type="EMBL" id="CAL8069888.1"/>
    </source>
</evidence>
<evidence type="ECO:0000256" key="6">
    <source>
        <dbReference type="ARBA" id="ARBA00023157"/>
    </source>
</evidence>
<keyword evidence="4 8" id="KW-0862">Zinc</keyword>
<dbReference type="Gene3D" id="3.40.1620.60">
    <property type="match status" value="2"/>
</dbReference>
<evidence type="ECO:0000259" key="10">
    <source>
        <dbReference type="PROSITE" id="PS50215"/>
    </source>
</evidence>
<gene>
    <name evidence="11" type="ORF">ODALV1_LOCUS977</name>
</gene>
<accession>A0ABP1PNL1</accession>
<feature type="binding site" evidence="8">
    <location>
        <position position="450"/>
    </location>
    <ligand>
        <name>Zn(2+)</name>
        <dbReference type="ChEBI" id="CHEBI:29105"/>
        <note>catalytic</note>
    </ligand>
</feature>
<comment type="caution">
    <text evidence="8">Lacks conserved residue(s) required for the propagation of feature annotation.</text>
</comment>
<feature type="domain" description="Peptidase M12B" evidence="10">
    <location>
        <begin position="749"/>
        <end position="949"/>
    </location>
</feature>
<comment type="caution">
    <text evidence="11">The sequence shown here is derived from an EMBL/GenBank/DDBJ whole genome shotgun (WGS) entry which is preliminary data.</text>
</comment>
<evidence type="ECO:0000313" key="12">
    <source>
        <dbReference type="Proteomes" id="UP001642540"/>
    </source>
</evidence>
<feature type="binding site" evidence="8">
    <location>
        <position position="897"/>
    </location>
    <ligand>
        <name>Zn(2+)</name>
        <dbReference type="ChEBI" id="CHEBI:29105"/>
        <note>catalytic</note>
    </ligand>
</feature>
<keyword evidence="7" id="KW-0325">Glycoprotein</keyword>
<dbReference type="InterPro" id="IPR024079">
    <property type="entry name" value="MetalloPept_cat_dom_sf"/>
</dbReference>
<feature type="compositionally biased region" description="Acidic residues" evidence="9">
    <location>
        <begin position="238"/>
        <end position="249"/>
    </location>
</feature>
<evidence type="ECO:0000256" key="1">
    <source>
        <dbReference type="ARBA" id="ARBA00022670"/>
    </source>
</evidence>
<dbReference type="PROSITE" id="PS50215">
    <property type="entry name" value="ADAM_MEPRO"/>
    <property type="match status" value="2"/>
</dbReference>
<feature type="active site" evidence="8">
    <location>
        <position position="451"/>
    </location>
</feature>
<dbReference type="InterPro" id="IPR041645">
    <property type="entry name" value="ADAMTS_CR_2"/>
</dbReference>
<evidence type="ECO:0000256" key="5">
    <source>
        <dbReference type="ARBA" id="ARBA00023049"/>
    </source>
</evidence>
<reference evidence="11 12" key="1">
    <citation type="submission" date="2024-08" db="EMBL/GenBank/DDBJ databases">
        <authorList>
            <person name="Cucini C."/>
            <person name="Frati F."/>
        </authorList>
    </citation>
    <scope>NUCLEOTIDE SEQUENCE [LARGE SCALE GENOMIC DNA]</scope>
</reference>
<evidence type="ECO:0000256" key="3">
    <source>
        <dbReference type="ARBA" id="ARBA00022801"/>
    </source>
</evidence>
<dbReference type="Proteomes" id="UP001642540">
    <property type="component" value="Unassembled WGS sequence"/>
</dbReference>
<dbReference type="InterPro" id="IPR001590">
    <property type="entry name" value="Peptidase_M12B"/>
</dbReference>
<dbReference type="PANTHER" id="PTHR11905:SF247">
    <property type="entry name" value="PEPTIDASE M12B DOMAIN-CONTAINING PROTEIN"/>
    <property type="match status" value="1"/>
</dbReference>
<keyword evidence="1" id="KW-0645">Protease</keyword>
<feature type="binding site" evidence="8">
    <location>
        <position position="907"/>
    </location>
    <ligand>
        <name>Zn(2+)</name>
        <dbReference type="ChEBI" id="CHEBI:29105"/>
        <note>catalytic</note>
    </ligand>
</feature>
<evidence type="ECO:0000256" key="4">
    <source>
        <dbReference type="ARBA" id="ARBA00022833"/>
    </source>
</evidence>
<evidence type="ECO:0000256" key="7">
    <source>
        <dbReference type="ARBA" id="ARBA00023180"/>
    </source>
</evidence>
<keyword evidence="6" id="KW-1015">Disulfide bond</keyword>
<dbReference type="PANTHER" id="PTHR11905">
    <property type="entry name" value="ADAM A DISINTEGRIN AND METALLOPROTEASE DOMAIN"/>
    <property type="match status" value="1"/>
</dbReference>
<feature type="active site" evidence="8">
    <location>
        <position position="898"/>
    </location>
</feature>